<sequence>MSDFFIYQADFETKEWGYLLERAVGDNKRDIVG</sequence>
<comment type="caution">
    <text evidence="1">The sequence shown here is derived from an EMBL/GenBank/DDBJ whole genome shotgun (WGS) entry which is preliminary data.</text>
</comment>
<feature type="non-terminal residue" evidence="1">
    <location>
        <position position="33"/>
    </location>
</feature>
<protein>
    <submittedName>
        <fullName evidence="1">Uncharacterized protein</fullName>
    </submittedName>
</protein>
<accession>A0A1R0GS20</accession>
<evidence type="ECO:0000313" key="2">
    <source>
        <dbReference type="Proteomes" id="UP000187455"/>
    </source>
</evidence>
<reference evidence="1 2" key="1">
    <citation type="journal article" date="2016" name="Mol. Biol. Evol.">
        <title>Genome-Wide Survey of Gut Fungi (Harpellales) Reveals the First Horizontally Transferred Ubiquitin Gene from a Mosquito Host.</title>
        <authorList>
            <person name="Wang Y."/>
            <person name="White M.M."/>
            <person name="Kvist S."/>
            <person name="Moncalvo J.M."/>
        </authorList>
    </citation>
    <scope>NUCLEOTIDE SEQUENCE [LARGE SCALE GENOMIC DNA]</scope>
    <source>
        <strain evidence="1 2">ALG-7-W6</strain>
    </source>
</reference>
<name>A0A1R0GS20_9FUNG</name>
<dbReference type="Proteomes" id="UP000187455">
    <property type="component" value="Unassembled WGS sequence"/>
</dbReference>
<evidence type="ECO:0000313" key="1">
    <source>
        <dbReference type="EMBL" id="OLY79693.1"/>
    </source>
</evidence>
<gene>
    <name evidence="1" type="ORF">AYI68_g6230</name>
</gene>
<dbReference type="AlphaFoldDB" id="A0A1R0GS20"/>
<organism evidence="1 2">
    <name type="scientific">Smittium mucronatum</name>
    <dbReference type="NCBI Taxonomy" id="133383"/>
    <lineage>
        <taxon>Eukaryota</taxon>
        <taxon>Fungi</taxon>
        <taxon>Fungi incertae sedis</taxon>
        <taxon>Zoopagomycota</taxon>
        <taxon>Kickxellomycotina</taxon>
        <taxon>Harpellomycetes</taxon>
        <taxon>Harpellales</taxon>
        <taxon>Legeriomycetaceae</taxon>
        <taxon>Smittium</taxon>
    </lineage>
</organism>
<dbReference type="EMBL" id="LSSL01004173">
    <property type="protein sequence ID" value="OLY79693.1"/>
    <property type="molecule type" value="Genomic_DNA"/>
</dbReference>
<proteinExistence type="predicted"/>
<keyword evidence="2" id="KW-1185">Reference proteome</keyword>